<feature type="compositionally biased region" description="Polar residues" evidence="1">
    <location>
        <begin position="238"/>
        <end position="258"/>
    </location>
</feature>
<organism evidence="3 4">
    <name type="scientific">Paracoccidioides brasiliensis</name>
    <dbReference type="NCBI Taxonomy" id="121759"/>
    <lineage>
        <taxon>Eukaryota</taxon>
        <taxon>Fungi</taxon>
        <taxon>Dikarya</taxon>
        <taxon>Ascomycota</taxon>
        <taxon>Pezizomycotina</taxon>
        <taxon>Eurotiomycetes</taxon>
        <taxon>Eurotiomycetidae</taxon>
        <taxon>Onygenales</taxon>
        <taxon>Ajellomycetaceae</taxon>
        <taxon>Paracoccidioides</taxon>
    </lineage>
</organism>
<protein>
    <submittedName>
        <fullName evidence="3">Uncharacterized protein</fullName>
    </submittedName>
</protein>
<feature type="transmembrane region" description="Helical" evidence="2">
    <location>
        <begin position="38"/>
        <end position="59"/>
    </location>
</feature>
<evidence type="ECO:0000313" key="3">
    <source>
        <dbReference type="EMBL" id="ODH37691.1"/>
    </source>
</evidence>
<dbReference type="AlphaFoldDB" id="A0A1D2JIA5"/>
<dbReference type="InterPro" id="IPR037504">
    <property type="entry name" value="PSI_induc_2"/>
</dbReference>
<feature type="compositionally biased region" description="Polar residues" evidence="1">
    <location>
        <begin position="177"/>
        <end position="198"/>
    </location>
</feature>
<keyword evidence="2" id="KW-1133">Transmembrane helix</keyword>
<name>A0A1D2JIA5_PARBR</name>
<accession>A0A1D2JIA5</accession>
<dbReference type="VEuPathDB" id="FungiDB:PADG_03674"/>
<keyword evidence="2" id="KW-0472">Membrane</keyword>
<dbReference type="Proteomes" id="UP000242814">
    <property type="component" value="Unassembled WGS sequence"/>
</dbReference>
<comment type="caution">
    <text evidence="3">The sequence shown here is derived from an EMBL/GenBank/DDBJ whole genome shotgun (WGS) entry which is preliminary data.</text>
</comment>
<reference evidence="3 4" key="1">
    <citation type="submission" date="2016-06" db="EMBL/GenBank/DDBJ databases">
        <authorList>
            <person name="Kjaerup R.B."/>
            <person name="Dalgaard T.S."/>
            <person name="Juul-Madsen H.R."/>
        </authorList>
    </citation>
    <scope>NUCLEOTIDE SEQUENCE [LARGE SCALE GENOMIC DNA]</scope>
    <source>
        <strain evidence="3 4">Pb300</strain>
    </source>
</reference>
<sequence>MDPLGFTPFRREGILQRRGIRQTFSSWDRCMASAYCKWPAIVAIIIGGLIIITVLWAVLACVCCGYTCCKGCCACCSCCCPSSGSKSKARDHYSNEQTAYNNQYPSGGYQHPPAPPVYSFHRPSPKQYAQFDVTHSHTQTNGDALPEMPMWEPAPTRRVEDTSQPYDLEMNTLDPVTGQNVSRPMRGNNNSNPNSPAYTSAFDGYCAPEPTNYHPGNIARTPSPGDPVAADDIGIATSYPNSNQQQTLYPNRNANPNLSPHSSTSTYPPSNDAPITTHSTTSRPSINTYDFPRRYPPSPVPHSPTAARSYSPYPPPQQPLPQLHNLQQQQQPPQQGYRAYSPSVPNTPPPPFSSTLGDYDQILPGAQHGQYGASADDEGPPPSLQVGRVPVSNSWREV</sequence>
<dbReference type="GO" id="GO:0005886">
    <property type="term" value="C:plasma membrane"/>
    <property type="evidence" value="ECO:0007669"/>
    <property type="project" value="TreeGrafter"/>
</dbReference>
<dbReference type="GO" id="GO:0005935">
    <property type="term" value="C:cellular bud neck"/>
    <property type="evidence" value="ECO:0007669"/>
    <property type="project" value="TreeGrafter"/>
</dbReference>
<feature type="compositionally biased region" description="Polar residues" evidence="1">
    <location>
        <begin position="273"/>
        <end position="288"/>
    </location>
</feature>
<gene>
    <name evidence="3" type="ORF">ACO22_02601</name>
</gene>
<evidence type="ECO:0000256" key="1">
    <source>
        <dbReference type="SAM" id="MobiDB-lite"/>
    </source>
</evidence>
<dbReference type="PANTHER" id="PTHR40018:SF1">
    <property type="entry name" value="[PSI+] INDUCTION PROTEIN 2"/>
    <property type="match status" value="1"/>
</dbReference>
<dbReference type="VEuPathDB" id="FungiDB:PABG_01728"/>
<evidence type="ECO:0000313" key="4">
    <source>
        <dbReference type="Proteomes" id="UP000242814"/>
    </source>
</evidence>
<keyword evidence="2" id="KW-0812">Transmembrane</keyword>
<feature type="compositionally biased region" description="Low complexity" evidence="1">
    <location>
        <begin position="320"/>
        <end position="335"/>
    </location>
</feature>
<proteinExistence type="predicted"/>
<feature type="compositionally biased region" description="Low complexity" evidence="1">
    <location>
        <begin position="259"/>
        <end position="270"/>
    </location>
</feature>
<dbReference type="PANTHER" id="PTHR40018">
    <property type="entry name" value="[PSI+] INDUCTION PROTEIN 2"/>
    <property type="match status" value="1"/>
</dbReference>
<feature type="region of interest" description="Disordered" evidence="1">
    <location>
        <begin position="164"/>
        <end position="398"/>
    </location>
</feature>
<evidence type="ECO:0000256" key="2">
    <source>
        <dbReference type="SAM" id="Phobius"/>
    </source>
</evidence>
<dbReference type="EMBL" id="LZYO01000083">
    <property type="protein sequence ID" value="ODH37691.1"/>
    <property type="molecule type" value="Genomic_DNA"/>
</dbReference>